<dbReference type="AlphaFoldDB" id="A0A9D3PBG2"/>
<dbReference type="PANTHER" id="PTHR20929:SF11">
    <property type="entry name" value="DYNEIN AXONEMAL INTERMEDIATE CHAIN 7"/>
    <property type="match status" value="1"/>
</dbReference>
<dbReference type="OrthoDB" id="297923at2759"/>
<name>A0A9D3PBG2_MEGAT</name>
<reference evidence="5" key="1">
    <citation type="submission" date="2021-01" db="EMBL/GenBank/DDBJ databases">
        <authorList>
            <person name="Zahm M."/>
            <person name="Roques C."/>
            <person name="Cabau C."/>
            <person name="Klopp C."/>
            <person name="Donnadieu C."/>
            <person name="Jouanno E."/>
            <person name="Lampietro C."/>
            <person name="Louis A."/>
            <person name="Herpin A."/>
            <person name="Echchiki A."/>
            <person name="Berthelot C."/>
            <person name="Parey E."/>
            <person name="Roest-Crollius H."/>
            <person name="Braasch I."/>
            <person name="Postlethwait J."/>
            <person name="Bobe J."/>
            <person name="Montfort J."/>
            <person name="Bouchez O."/>
            <person name="Begum T."/>
            <person name="Mejri S."/>
            <person name="Adams A."/>
            <person name="Chen W.-J."/>
            <person name="Guiguen Y."/>
        </authorList>
    </citation>
    <scope>NUCLEOTIDE SEQUENCE</scope>
    <source>
        <strain evidence="5">YG-15Mar2019-1</strain>
        <tissue evidence="5">Brain</tissue>
    </source>
</reference>
<dbReference type="InterPro" id="IPR023247">
    <property type="entry name" value="IC97/Dnai7-like"/>
</dbReference>
<evidence type="ECO:0000256" key="2">
    <source>
        <dbReference type="ARBA" id="ARBA00024414"/>
    </source>
</evidence>
<dbReference type="GO" id="GO:0005930">
    <property type="term" value="C:axoneme"/>
    <property type="evidence" value="ECO:0007669"/>
    <property type="project" value="TreeGrafter"/>
</dbReference>
<gene>
    <name evidence="5" type="ORF">MATL_G00249340</name>
</gene>
<dbReference type="GO" id="GO:0048487">
    <property type="term" value="F:beta-tubulin binding"/>
    <property type="evidence" value="ECO:0007669"/>
    <property type="project" value="TreeGrafter"/>
</dbReference>
<feature type="region of interest" description="Disordered" evidence="3">
    <location>
        <begin position="275"/>
        <end position="366"/>
    </location>
</feature>
<feature type="compositionally biased region" description="Low complexity" evidence="3">
    <location>
        <begin position="312"/>
        <end position="324"/>
    </location>
</feature>
<keyword evidence="6" id="KW-1185">Reference proteome</keyword>
<accession>A0A9D3PBG2</accession>
<evidence type="ECO:0000259" key="4">
    <source>
        <dbReference type="Pfam" id="PF15927"/>
    </source>
</evidence>
<evidence type="ECO:0000256" key="1">
    <source>
        <dbReference type="ARBA" id="ARBA00024332"/>
    </source>
</evidence>
<evidence type="ECO:0000313" key="6">
    <source>
        <dbReference type="Proteomes" id="UP001046870"/>
    </source>
</evidence>
<comment type="similarity">
    <text evidence="1">Belongs to the DNAI7 family.</text>
</comment>
<feature type="compositionally biased region" description="Basic and acidic residues" evidence="3">
    <location>
        <begin position="300"/>
        <end position="311"/>
    </location>
</feature>
<feature type="compositionally biased region" description="Acidic residues" evidence="3">
    <location>
        <begin position="289"/>
        <end position="299"/>
    </location>
</feature>
<dbReference type="Pfam" id="PF15927">
    <property type="entry name" value="Casc1_N"/>
    <property type="match status" value="1"/>
</dbReference>
<protein>
    <recommendedName>
        <fullName evidence="2">Dynein axonemal intermediate chain 7</fullName>
    </recommendedName>
</protein>
<dbReference type="PANTHER" id="PTHR20929">
    <property type="entry name" value="LUNG ADENOMA SUSCEPTIBILITY 1-RELATED"/>
    <property type="match status" value="1"/>
</dbReference>
<feature type="domain" description="IC97/Casc1 N-terminal" evidence="4">
    <location>
        <begin position="24"/>
        <end position="225"/>
    </location>
</feature>
<evidence type="ECO:0000256" key="3">
    <source>
        <dbReference type="SAM" id="MobiDB-lite"/>
    </source>
</evidence>
<dbReference type="Proteomes" id="UP001046870">
    <property type="component" value="Chromosome 23"/>
</dbReference>
<organism evidence="5 6">
    <name type="scientific">Megalops atlanticus</name>
    <name type="common">Tarpon</name>
    <name type="synonym">Clupea gigantea</name>
    <dbReference type="NCBI Taxonomy" id="7932"/>
    <lineage>
        <taxon>Eukaryota</taxon>
        <taxon>Metazoa</taxon>
        <taxon>Chordata</taxon>
        <taxon>Craniata</taxon>
        <taxon>Vertebrata</taxon>
        <taxon>Euteleostomi</taxon>
        <taxon>Actinopterygii</taxon>
        <taxon>Neopterygii</taxon>
        <taxon>Teleostei</taxon>
        <taxon>Elopiformes</taxon>
        <taxon>Megalopidae</taxon>
        <taxon>Megalops</taxon>
    </lineage>
</organism>
<dbReference type="EMBL" id="JAFDVH010000023">
    <property type="protein sequence ID" value="KAG7456220.1"/>
    <property type="molecule type" value="Genomic_DNA"/>
</dbReference>
<feature type="region of interest" description="Disordered" evidence="3">
    <location>
        <begin position="414"/>
        <end position="433"/>
    </location>
</feature>
<feature type="region of interest" description="Disordered" evidence="3">
    <location>
        <begin position="1"/>
        <end position="65"/>
    </location>
</feature>
<dbReference type="PRINTS" id="PR02043">
    <property type="entry name" value="CANCERSCCP1"/>
</dbReference>
<comment type="caution">
    <text evidence="5">The sequence shown here is derived from an EMBL/GenBank/DDBJ whole genome shotgun (WGS) entry which is preliminary data.</text>
</comment>
<proteinExistence type="inferred from homology"/>
<feature type="compositionally biased region" description="Basic and acidic residues" evidence="3">
    <location>
        <begin position="10"/>
        <end position="65"/>
    </location>
</feature>
<evidence type="ECO:0000313" key="5">
    <source>
        <dbReference type="EMBL" id="KAG7456220.1"/>
    </source>
</evidence>
<dbReference type="InterPro" id="IPR031826">
    <property type="entry name" value="IC97/Casc1_N"/>
</dbReference>
<sequence length="716" mass="81117">MSAKKKGKASKADKEKAQKEEQKRRQKEEEEERLRKEQEERERLERERLEREKQQMLEEKDRGRRADELEEVRRMLEDNQTAVNKWEAEVRERAKWARYMRCDGTPNPSIPQEINTFINLWREDPEVQIGPVLEDNALALQLIEELESLINNRGDSEQSKKETERDKETLRSLQDLIHCKLRLASEEMLKWSSVHADAETGNMHKVIQDKNITLCLWANLSKNSRLKEFCFEEVGLAFEVPKQLAVSDVAVRILHTHYDHLSGLSWEVQSRRRESAAKVEEAPPVAEKEQEEQGDEESKEDGQRGEEDVKPVKSAGSKSAISVSSEKEEKKSTPLQEAEEGGIGGENLTEDTGAADPVPSAPEPETDALDADIVDLRQYTPLGGVFYFDVFWLPPQSKLVSRWEMRELKDSGLQPFPYPAQPQTQNTISGKEDTSAPIGVSIKAPDSVVFLEDPLVARWDPTVLQWRTDCITGTTYDAATKTVSFKTSAFHTFALLQDAHANMPFQSWELRPLGLNSAQLTITAAVSEVSIIIKDNQCMLTSDSGGVLSHVAGKWMSSSSLQKALSSSGVNLFVNEYSSKYVSITAKDPLTEQAMYEQMALVASTFAFSWSQWNSQCGQEHLVLQACQHLEAGPVLEGAWCLFLLGAQRFMCLEMKERSESFSPRLAEDSEFHSTFLHMLKDYMSPAGWSRVQESHHLFVDSVYKLLCTTRVLTYS</sequence>
<dbReference type="GO" id="GO:0008017">
    <property type="term" value="F:microtubule binding"/>
    <property type="evidence" value="ECO:0007669"/>
    <property type="project" value="TreeGrafter"/>
</dbReference>